<dbReference type="SMART" id="SM00612">
    <property type="entry name" value="Kelch"/>
    <property type="match status" value="2"/>
</dbReference>
<dbReference type="Proteomes" id="UP001179952">
    <property type="component" value="Unassembled WGS sequence"/>
</dbReference>
<keyword evidence="4" id="KW-1185">Reference proteome</keyword>
<name>A0AAV9BNR8_ACOGR</name>
<gene>
    <name evidence="3" type="ORF">QJS04_geneDACA003623</name>
</gene>
<proteinExistence type="predicted"/>
<reference evidence="3" key="2">
    <citation type="submission" date="2023-06" db="EMBL/GenBank/DDBJ databases">
        <authorList>
            <person name="Ma L."/>
            <person name="Liu K.-W."/>
            <person name="Li Z."/>
            <person name="Hsiao Y.-Y."/>
            <person name="Qi Y."/>
            <person name="Fu T."/>
            <person name="Tang G."/>
            <person name="Zhang D."/>
            <person name="Sun W.-H."/>
            <person name="Liu D.-K."/>
            <person name="Li Y."/>
            <person name="Chen G.-Z."/>
            <person name="Liu X.-D."/>
            <person name="Liao X.-Y."/>
            <person name="Jiang Y.-T."/>
            <person name="Yu X."/>
            <person name="Hao Y."/>
            <person name="Huang J."/>
            <person name="Zhao X.-W."/>
            <person name="Ke S."/>
            <person name="Chen Y.-Y."/>
            <person name="Wu W.-L."/>
            <person name="Hsu J.-L."/>
            <person name="Lin Y.-F."/>
            <person name="Huang M.-D."/>
            <person name="Li C.-Y."/>
            <person name="Huang L."/>
            <person name="Wang Z.-W."/>
            <person name="Zhao X."/>
            <person name="Zhong W.-Y."/>
            <person name="Peng D.-H."/>
            <person name="Ahmad S."/>
            <person name="Lan S."/>
            <person name="Zhang J.-S."/>
            <person name="Tsai W.-C."/>
            <person name="Van De Peer Y."/>
            <person name="Liu Z.-J."/>
        </authorList>
    </citation>
    <scope>NUCLEOTIDE SEQUENCE</scope>
    <source>
        <strain evidence="3">SCP</strain>
        <tissue evidence="3">Leaves</tissue>
    </source>
</reference>
<evidence type="ECO:0000259" key="2">
    <source>
        <dbReference type="PROSITE" id="PS50181"/>
    </source>
</evidence>
<evidence type="ECO:0000313" key="3">
    <source>
        <dbReference type="EMBL" id="KAK1278165.1"/>
    </source>
</evidence>
<sequence length="391" mass="41957">MAVTCHSRSFTWLVKSCLPNPSPDHHHRHLRRGPPPPPPPPSLATLPDDLLMECLSRVPPSSLPSLSLVSRRFSLLLSSPSFLHLRRRLGHLRPSLHALSLSADLSLLSSASHPILPSLPWTLHPPIPLPDSVGPHRLVSLGHVIYAIGRSSTVRYDTWTRSTSISPGPIHPRKRFAAAEVDGKIYIAGGSARSSAVEEFDPETDTWRAVSECPRRRYGCVGAASSGGVFYVIGGLKIGRSEDPSRRAHVYASTIDAYDVRGRVWLRSRGVPGGGCVVGACGVGSHVYILCSHAVEMSFWRWDGGRAWERLGGPPIAGQVGMDGSARFACVGFGDRTVVIVVVQAGSSRGGGVSLVYDCEGDEWARGPDLPEVLGRVGCVCVEAWGTGGEL</sequence>
<dbReference type="SUPFAM" id="SSF81383">
    <property type="entry name" value="F-box domain"/>
    <property type="match status" value="1"/>
</dbReference>
<dbReference type="PANTHER" id="PTHR24414">
    <property type="entry name" value="F-BOX/KELCH-REPEAT PROTEIN SKIP4"/>
    <property type="match status" value="1"/>
</dbReference>
<dbReference type="SMART" id="SM00256">
    <property type="entry name" value="FBOX"/>
    <property type="match status" value="1"/>
</dbReference>
<dbReference type="InterPro" id="IPR001810">
    <property type="entry name" value="F-box_dom"/>
</dbReference>
<dbReference type="InterPro" id="IPR015915">
    <property type="entry name" value="Kelch-typ_b-propeller"/>
</dbReference>
<dbReference type="InterPro" id="IPR050354">
    <property type="entry name" value="F-box/kelch-repeat_ARATH"/>
</dbReference>
<dbReference type="Gene3D" id="2.120.10.80">
    <property type="entry name" value="Kelch-type beta propeller"/>
    <property type="match status" value="1"/>
</dbReference>
<evidence type="ECO:0000313" key="4">
    <source>
        <dbReference type="Proteomes" id="UP001179952"/>
    </source>
</evidence>
<dbReference type="PANTHER" id="PTHR24414:SF60">
    <property type="entry name" value="OS03G0415400 PROTEIN"/>
    <property type="match status" value="1"/>
</dbReference>
<dbReference type="SUPFAM" id="SSF117281">
    <property type="entry name" value="Kelch motif"/>
    <property type="match status" value="1"/>
</dbReference>
<protein>
    <submittedName>
        <fullName evidence="3">F-box/kelch-repeat protein</fullName>
    </submittedName>
</protein>
<feature type="domain" description="F-box" evidence="2">
    <location>
        <begin position="40"/>
        <end position="89"/>
    </location>
</feature>
<dbReference type="Pfam" id="PF00646">
    <property type="entry name" value="F-box"/>
    <property type="match status" value="1"/>
</dbReference>
<dbReference type="EMBL" id="JAUJYN010000002">
    <property type="protein sequence ID" value="KAK1278165.1"/>
    <property type="molecule type" value="Genomic_DNA"/>
</dbReference>
<dbReference type="PROSITE" id="PS50181">
    <property type="entry name" value="FBOX"/>
    <property type="match status" value="1"/>
</dbReference>
<dbReference type="Pfam" id="PF01344">
    <property type="entry name" value="Kelch_1"/>
    <property type="match status" value="1"/>
</dbReference>
<dbReference type="InterPro" id="IPR036047">
    <property type="entry name" value="F-box-like_dom_sf"/>
</dbReference>
<organism evidence="3 4">
    <name type="scientific">Acorus gramineus</name>
    <name type="common">Dwarf sweet flag</name>
    <dbReference type="NCBI Taxonomy" id="55184"/>
    <lineage>
        <taxon>Eukaryota</taxon>
        <taxon>Viridiplantae</taxon>
        <taxon>Streptophyta</taxon>
        <taxon>Embryophyta</taxon>
        <taxon>Tracheophyta</taxon>
        <taxon>Spermatophyta</taxon>
        <taxon>Magnoliopsida</taxon>
        <taxon>Liliopsida</taxon>
        <taxon>Acoraceae</taxon>
        <taxon>Acorus</taxon>
    </lineage>
</organism>
<accession>A0AAV9BNR8</accession>
<feature type="compositionally biased region" description="Pro residues" evidence="1">
    <location>
        <begin position="33"/>
        <end position="42"/>
    </location>
</feature>
<reference evidence="3" key="1">
    <citation type="journal article" date="2023" name="Nat. Commun.">
        <title>Diploid and tetraploid genomes of Acorus and the evolution of monocots.</title>
        <authorList>
            <person name="Ma L."/>
            <person name="Liu K.W."/>
            <person name="Li Z."/>
            <person name="Hsiao Y.Y."/>
            <person name="Qi Y."/>
            <person name="Fu T."/>
            <person name="Tang G.D."/>
            <person name="Zhang D."/>
            <person name="Sun W.H."/>
            <person name="Liu D.K."/>
            <person name="Li Y."/>
            <person name="Chen G.Z."/>
            <person name="Liu X.D."/>
            <person name="Liao X.Y."/>
            <person name="Jiang Y.T."/>
            <person name="Yu X."/>
            <person name="Hao Y."/>
            <person name="Huang J."/>
            <person name="Zhao X.W."/>
            <person name="Ke S."/>
            <person name="Chen Y.Y."/>
            <person name="Wu W.L."/>
            <person name="Hsu J.L."/>
            <person name="Lin Y.F."/>
            <person name="Huang M.D."/>
            <person name="Li C.Y."/>
            <person name="Huang L."/>
            <person name="Wang Z.W."/>
            <person name="Zhao X."/>
            <person name="Zhong W.Y."/>
            <person name="Peng D.H."/>
            <person name="Ahmad S."/>
            <person name="Lan S."/>
            <person name="Zhang J.S."/>
            <person name="Tsai W.C."/>
            <person name="Van de Peer Y."/>
            <person name="Liu Z.J."/>
        </authorList>
    </citation>
    <scope>NUCLEOTIDE SEQUENCE</scope>
    <source>
        <strain evidence="3">SCP</strain>
    </source>
</reference>
<evidence type="ECO:0000256" key="1">
    <source>
        <dbReference type="SAM" id="MobiDB-lite"/>
    </source>
</evidence>
<feature type="region of interest" description="Disordered" evidence="1">
    <location>
        <begin position="23"/>
        <end position="42"/>
    </location>
</feature>
<dbReference type="Gene3D" id="1.20.1280.50">
    <property type="match status" value="1"/>
</dbReference>
<comment type="caution">
    <text evidence="3">The sequence shown here is derived from an EMBL/GenBank/DDBJ whole genome shotgun (WGS) entry which is preliminary data.</text>
</comment>
<dbReference type="InterPro" id="IPR006652">
    <property type="entry name" value="Kelch_1"/>
</dbReference>
<dbReference type="AlphaFoldDB" id="A0AAV9BNR8"/>